<dbReference type="EMBL" id="CP064030">
    <property type="protein sequence ID" value="QRN55437.1"/>
    <property type="molecule type" value="Genomic_DNA"/>
</dbReference>
<dbReference type="RefSeq" id="WP_188799003.1">
    <property type="nucleotide sequence ID" value="NZ_BMIZ01000001.1"/>
</dbReference>
<evidence type="ECO:0000313" key="2">
    <source>
        <dbReference type="EMBL" id="QRN55437.1"/>
    </source>
</evidence>
<evidence type="ECO:0000256" key="1">
    <source>
        <dbReference type="SAM" id="SignalP"/>
    </source>
</evidence>
<dbReference type="Pfam" id="PF05275">
    <property type="entry name" value="CopB"/>
    <property type="match status" value="1"/>
</dbReference>
<name>A0ABX7H0M1_9GAMM</name>
<reference evidence="2 3" key="1">
    <citation type="submission" date="2020-10" db="EMBL/GenBank/DDBJ databases">
        <title>Phylogeny of dyella-like bacteria.</title>
        <authorList>
            <person name="Fu J."/>
        </authorList>
    </citation>
    <scope>NUCLEOTIDE SEQUENCE [LARGE SCALE GENOMIC DNA]</scope>
    <source>
        <strain evidence="2 3">DHOB09</strain>
    </source>
</reference>
<keyword evidence="1" id="KW-0732">Signal</keyword>
<sequence length="280" mass="31621">MNAYLRHVVITNRWRMAAAWLFIPMAATAQDAGMTMPMPDMPSMQQMAAPASSSNDALPQAASMQSMDMSDNASHSMLLVDQLEYAHGYGGNGPMWEAEAWYGNDSNKLWLRSEGEGSRGQLDDGDIEAFWSHPVSAFWSTQLGVRHDLGIGPQRNWAAFGLEGLAPYWLELEATAYASESGRLAARLRAEYTLRFTQRWILQPEFETNLYSRDDAARYVGSGVSNAQLGLRLRYDVTRQFAPYLGIVWTRRFAATADFARMERQPVFDRQFVVGIRIWL</sequence>
<dbReference type="Proteomes" id="UP000663181">
    <property type="component" value="Chromosome"/>
</dbReference>
<feature type="signal peptide" evidence="1">
    <location>
        <begin position="1"/>
        <end position="29"/>
    </location>
</feature>
<accession>A0ABX7H0M1</accession>
<protein>
    <submittedName>
        <fullName evidence="2">Copper resistance protein B</fullName>
    </submittedName>
</protein>
<keyword evidence="3" id="KW-1185">Reference proteome</keyword>
<organism evidence="2 3">
    <name type="scientific">Dyella caseinilytica</name>
    <dbReference type="NCBI Taxonomy" id="1849581"/>
    <lineage>
        <taxon>Bacteria</taxon>
        <taxon>Pseudomonadati</taxon>
        <taxon>Pseudomonadota</taxon>
        <taxon>Gammaproteobacteria</taxon>
        <taxon>Lysobacterales</taxon>
        <taxon>Rhodanobacteraceae</taxon>
        <taxon>Dyella</taxon>
    </lineage>
</organism>
<dbReference type="InterPro" id="IPR007939">
    <property type="entry name" value="Cu-R_B_prcur"/>
</dbReference>
<evidence type="ECO:0000313" key="3">
    <source>
        <dbReference type="Proteomes" id="UP000663181"/>
    </source>
</evidence>
<gene>
    <name evidence="2" type="ORF">ISN74_08995</name>
</gene>
<feature type="chain" id="PRO_5046286716" evidence="1">
    <location>
        <begin position="30"/>
        <end position="280"/>
    </location>
</feature>
<proteinExistence type="predicted"/>